<dbReference type="EMBL" id="FQVH01000014">
    <property type="protein sequence ID" value="SHF20122.1"/>
    <property type="molecule type" value="Genomic_DNA"/>
</dbReference>
<feature type="active site" description="Proton donor" evidence="3">
    <location>
        <position position="157"/>
    </location>
</feature>
<dbReference type="AlphaFoldDB" id="A0A1M4ZQP7"/>
<dbReference type="GO" id="GO:0046872">
    <property type="term" value="F:metal ion binding"/>
    <property type="evidence" value="ECO:0007669"/>
    <property type="project" value="UniProtKB-KW"/>
</dbReference>
<dbReference type="EC" id="4.1.1.36" evidence="3"/>
<evidence type="ECO:0000256" key="4">
    <source>
        <dbReference type="RuleBase" id="RU364078"/>
    </source>
</evidence>
<dbReference type="SUPFAM" id="SSF52507">
    <property type="entry name" value="Homo-oligomeric flavin-containing Cys decarboxylases, HFCD"/>
    <property type="match status" value="1"/>
</dbReference>
<keyword evidence="3 4" id="KW-0288">FMN</keyword>
<comment type="catalytic activity">
    <reaction evidence="3 4">
        <text>(R)-4'-phosphopantothenate + L-cysteine + CTP = N-[(R)-4-phosphopantothenoyl]-L-cysteine + CMP + diphosphate + H(+)</text>
        <dbReference type="Rhea" id="RHEA:19397"/>
        <dbReference type="ChEBI" id="CHEBI:10986"/>
        <dbReference type="ChEBI" id="CHEBI:15378"/>
        <dbReference type="ChEBI" id="CHEBI:33019"/>
        <dbReference type="ChEBI" id="CHEBI:35235"/>
        <dbReference type="ChEBI" id="CHEBI:37563"/>
        <dbReference type="ChEBI" id="CHEBI:59458"/>
        <dbReference type="ChEBI" id="CHEBI:60377"/>
        <dbReference type="EC" id="6.3.2.5"/>
    </reaction>
</comment>
<evidence type="ECO:0000313" key="8">
    <source>
        <dbReference type="Proteomes" id="UP000184088"/>
    </source>
</evidence>
<dbReference type="InterPro" id="IPR003382">
    <property type="entry name" value="Flavoprotein"/>
</dbReference>
<evidence type="ECO:0000313" key="7">
    <source>
        <dbReference type="EMBL" id="SHF20122.1"/>
    </source>
</evidence>
<keyword evidence="8" id="KW-1185">Reference proteome</keyword>
<accession>A0A1M4ZQP7</accession>
<comment type="similarity">
    <text evidence="3 4">In the C-terminal section; belongs to the PPC synthetase family.</text>
</comment>
<comment type="catalytic activity">
    <reaction evidence="3 4">
        <text>N-[(R)-4-phosphopantothenoyl]-L-cysteine + H(+) = (R)-4'-phosphopantetheine + CO2</text>
        <dbReference type="Rhea" id="RHEA:16793"/>
        <dbReference type="ChEBI" id="CHEBI:15378"/>
        <dbReference type="ChEBI" id="CHEBI:16526"/>
        <dbReference type="ChEBI" id="CHEBI:59458"/>
        <dbReference type="ChEBI" id="CHEBI:61723"/>
        <dbReference type="EC" id="4.1.1.36"/>
    </reaction>
</comment>
<feature type="binding site" evidence="3">
    <location>
        <position position="321"/>
    </location>
    <ligand>
        <name>CTP</name>
        <dbReference type="ChEBI" id="CHEBI:37563"/>
    </ligand>
</feature>
<evidence type="ECO:0000256" key="3">
    <source>
        <dbReference type="HAMAP-Rule" id="MF_02225"/>
    </source>
</evidence>
<reference evidence="7 8" key="1">
    <citation type="submission" date="2016-11" db="EMBL/GenBank/DDBJ databases">
        <authorList>
            <person name="Jaros S."/>
            <person name="Januszkiewicz K."/>
            <person name="Wedrychowicz H."/>
        </authorList>
    </citation>
    <scope>NUCLEOTIDE SEQUENCE [LARGE SCALE GENOMIC DNA]</scope>
    <source>
        <strain evidence="7 8">DSM 17918</strain>
    </source>
</reference>
<feature type="binding site" evidence="3">
    <location>
        <position position="335"/>
    </location>
    <ligand>
        <name>CTP</name>
        <dbReference type="ChEBI" id="CHEBI:37563"/>
    </ligand>
</feature>
<dbReference type="Pfam" id="PF02441">
    <property type="entry name" value="Flavoprotein"/>
    <property type="match status" value="1"/>
</dbReference>
<keyword evidence="3 4" id="KW-0436">Ligase</keyword>
<dbReference type="InterPro" id="IPR005252">
    <property type="entry name" value="CoaBC"/>
</dbReference>
<feature type="binding site" evidence="3">
    <location>
        <begin position="303"/>
        <end position="306"/>
    </location>
    <ligand>
        <name>CTP</name>
        <dbReference type="ChEBI" id="CHEBI:37563"/>
    </ligand>
</feature>
<keyword evidence="1 3" id="KW-0210">Decarboxylase</keyword>
<dbReference type="InterPro" id="IPR036551">
    <property type="entry name" value="Flavin_trans-like"/>
</dbReference>
<keyword evidence="3" id="KW-0479">Metal-binding</keyword>
<dbReference type="UniPathway" id="UPA00241">
    <property type="reaction ID" value="UER00353"/>
</dbReference>
<evidence type="ECO:0000256" key="2">
    <source>
        <dbReference type="ARBA" id="ARBA00023239"/>
    </source>
</evidence>
<dbReference type="Pfam" id="PF04127">
    <property type="entry name" value="DFP"/>
    <property type="match status" value="1"/>
</dbReference>
<dbReference type="GO" id="GO:0010181">
    <property type="term" value="F:FMN binding"/>
    <property type="evidence" value="ECO:0007669"/>
    <property type="project" value="UniProtKB-UniRule"/>
</dbReference>
<feature type="domain" description="DNA/pantothenate metabolism flavoprotein C-terminal" evidence="6">
    <location>
        <begin position="184"/>
        <end position="392"/>
    </location>
</feature>
<feature type="binding site" evidence="3">
    <location>
        <position position="339"/>
    </location>
    <ligand>
        <name>CTP</name>
        <dbReference type="ChEBI" id="CHEBI:37563"/>
    </ligand>
</feature>
<feature type="binding site" evidence="3">
    <location>
        <position position="287"/>
    </location>
    <ligand>
        <name>CTP</name>
        <dbReference type="ChEBI" id="CHEBI:37563"/>
    </ligand>
</feature>
<dbReference type="InterPro" id="IPR007085">
    <property type="entry name" value="DNA/pantothenate-metab_flavo_C"/>
</dbReference>
<keyword evidence="3" id="KW-0511">Multifunctional enzyme</keyword>
<name>A0A1M4ZQP7_9THEO</name>
<comment type="caution">
    <text evidence="3">Lacks conserved residue(s) required for the propagation of feature annotation.</text>
</comment>
<dbReference type="HAMAP" id="MF_02225">
    <property type="entry name" value="CoaBC"/>
    <property type="match status" value="1"/>
</dbReference>
<keyword evidence="3 4" id="KW-0285">Flavoprotein</keyword>
<dbReference type="InterPro" id="IPR035929">
    <property type="entry name" value="CoaB-like_sf"/>
</dbReference>
<comment type="function">
    <text evidence="3">Catalyzes two sequential steps in the biosynthesis of coenzyme A. In the first step cysteine is conjugated to 4'-phosphopantothenate to form 4-phosphopantothenoylcysteine. In the second step the latter compound is decarboxylated to form 4'-phosphopantotheine.</text>
</comment>
<comment type="pathway">
    <text evidence="3 4">Cofactor biosynthesis; coenzyme A biosynthesis; CoA from (R)-pantothenate: step 3/5.</text>
</comment>
<dbReference type="GO" id="GO:0015937">
    <property type="term" value="P:coenzyme A biosynthetic process"/>
    <property type="evidence" value="ECO:0007669"/>
    <property type="project" value="UniProtKB-UniRule"/>
</dbReference>
<dbReference type="PANTHER" id="PTHR14359">
    <property type="entry name" value="HOMO-OLIGOMERIC FLAVIN CONTAINING CYS DECARBOXYLASE FAMILY"/>
    <property type="match status" value="1"/>
</dbReference>
<protein>
    <recommendedName>
        <fullName evidence="3">Coenzyme A biosynthesis bifunctional protein CoaBC</fullName>
    </recommendedName>
    <alternativeName>
        <fullName evidence="3">DNA/pantothenate metabolism flavoprotein</fullName>
    </alternativeName>
    <alternativeName>
        <fullName evidence="3">Phosphopantothenoylcysteine synthetase/decarboxylase</fullName>
        <shortName evidence="3">PPCS-PPCDC</shortName>
    </alternativeName>
    <domain>
        <recommendedName>
            <fullName evidence="3">Phosphopantothenoylcysteine decarboxylase</fullName>
            <shortName evidence="3">PPC decarboxylase</shortName>
            <shortName evidence="3">PPC-DC</shortName>
            <ecNumber evidence="3">4.1.1.36</ecNumber>
        </recommendedName>
        <alternativeName>
            <fullName evidence="3">CoaC</fullName>
        </alternativeName>
    </domain>
    <domain>
        <recommendedName>
            <fullName evidence="3">Phosphopantothenate--cysteine ligase</fullName>
            <ecNumber evidence="3">6.3.2.5</ecNumber>
        </recommendedName>
        <alternativeName>
            <fullName evidence="3">CoaB</fullName>
        </alternativeName>
        <alternativeName>
            <fullName evidence="3">Phosphopantothenoylcysteine synthetase</fullName>
            <shortName evidence="3">PPC synthetase</shortName>
            <shortName evidence="3">PPC-S</shortName>
        </alternativeName>
    </domain>
</protein>
<dbReference type="EC" id="6.3.2.5" evidence="3"/>
<keyword evidence="2 3" id="KW-0456">Lyase</keyword>
<dbReference type="Proteomes" id="UP000184088">
    <property type="component" value="Unassembled WGS sequence"/>
</dbReference>
<feature type="binding site" evidence="3">
    <location>
        <position position="277"/>
    </location>
    <ligand>
        <name>CTP</name>
        <dbReference type="ChEBI" id="CHEBI:37563"/>
    </ligand>
</feature>
<feature type="region of interest" description="Phosphopantothenoylcysteine decarboxylase" evidence="3">
    <location>
        <begin position="1"/>
        <end position="188"/>
    </location>
</feature>
<gene>
    <name evidence="3" type="primary">coaBC</name>
    <name evidence="7" type="ORF">SAMN02746089_01473</name>
</gene>
<comment type="similarity">
    <text evidence="3 4">In the N-terminal section; belongs to the HFCD (homo-oligomeric flavin containing Cys decarboxylase) superfamily.</text>
</comment>
<dbReference type="OrthoDB" id="9802554at2"/>
<dbReference type="Gene3D" id="3.40.50.10300">
    <property type="entry name" value="CoaB-like"/>
    <property type="match status" value="1"/>
</dbReference>
<comment type="cofactor">
    <cofactor evidence="3">
        <name>FMN</name>
        <dbReference type="ChEBI" id="CHEBI:58210"/>
    </cofactor>
    <text evidence="3">Binds 1 FMN per subunit.</text>
</comment>
<dbReference type="Gene3D" id="3.40.50.1950">
    <property type="entry name" value="Flavin prenyltransferase-like"/>
    <property type="match status" value="1"/>
</dbReference>
<organism evidence="7 8">
    <name type="scientific">Caldanaerobius fijiensis DSM 17918</name>
    <dbReference type="NCBI Taxonomy" id="1121256"/>
    <lineage>
        <taxon>Bacteria</taxon>
        <taxon>Bacillati</taxon>
        <taxon>Bacillota</taxon>
        <taxon>Clostridia</taxon>
        <taxon>Thermoanaerobacterales</taxon>
        <taxon>Thermoanaerobacteraceae</taxon>
        <taxon>Caldanaerobius</taxon>
    </lineage>
</organism>
<feature type="domain" description="Flavoprotein" evidence="5">
    <location>
        <begin position="5"/>
        <end position="177"/>
    </location>
</feature>
<sequence length="397" mass="43557">MLKDKKVVLGVTGGIAAYKAAELARFLIREGASVKVIMTESATRFITPLTFQTLTNNPVAVDMFEEPVAWEIEHISLAKWADVFLIAPATANIIGKIASGIADDILTTTVMATKAPVVIAPAMNVNMYNNPITQRNIDLLRQYGYYFVQPESGELACGDIGQGRLADISSIVDFVKSLFVKKDLVGRKILVTAGPTREPIDPVRYISNYSSGKMGYALAKAARDRGAEVILISGPTSIDPPIGVMFERVSTAEQMRDKVLQYFDEVDAVIMSAAVADYRPMNYSNVKIKKDDSEMTIRLSKNPDILKELGDKKGRQVLIGFAAETDNIVMNASKKIKEKNLDMIVINDVTQPGAGFEVDTNIVKIITKDGDIKDFPLMNKYDLSHAILDLAANLMVR</sequence>
<dbReference type="GO" id="GO:0015941">
    <property type="term" value="P:pantothenate catabolic process"/>
    <property type="evidence" value="ECO:0007669"/>
    <property type="project" value="InterPro"/>
</dbReference>
<dbReference type="STRING" id="1121256.SAMN02746089_01473"/>
<dbReference type="GO" id="GO:0004632">
    <property type="term" value="F:phosphopantothenate--cysteine ligase activity"/>
    <property type="evidence" value="ECO:0007669"/>
    <property type="project" value="UniProtKB-UniRule"/>
</dbReference>
<proteinExistence type="inferred from homology"/>
<evidence type="ECO:0000259" key="5">
    <source>
        <dbReference type="Pfam" id="PF02441"/>
    </source>
</evidence>
<dbReference type="PANTHER" id="PTHR14359:SF6">
    <property type="entry name" value="PHOSPHOPANTOTHENOYLCYSTEINE DECARBOXYLASE"/>
    <property type="match status" value="1"/>
</dbReference>
<comment type="function">
    <text evidence="4">Catalyzes two steps in the biosynthesis of coenzyme A. In the first step cysteine is conjugated to 4'-phosphopantothenate to form 4-phosphopantothenoylcysteine, in the latter compound is decarboxylated to form 4'-phosphopantotheine.</text>
</comment>
<evidence type="ECO:0000259" key="6">
    <source>
        <dbReference type="Pfam" id="PF04127"/>
    </source>
</evidence>
<comment type="pathway">
    <text evidence="3 4">Cofactor biosynthesis; coenzyme A biosynthesis; CoA from (R)-pantothenate: step 2/5.</text>
</comment>
<dbReference type="SUPFAM" id="SSF102645">
    <property type="entry name" value="CoaB-like"/>
    <property type="match status" value="1"/>
</dbReference>
<dbReference type="GO" id="GO:0071513">
    <property type="term" value="C:phosphopantothenoylcysteine decarboxylase complex"/>
    <property type="evidence" value="ECO:0007669"/>
    <property type="project" value="TreeGrafter"/>
</dbReference>
<dbReference type="GO" id="GO:0004633">
    <property type="term" value="F:phosphopantothenoylcysteine decarboxylase activity"/>
    <property type="evidence" value="ECO:0007669"/>
    <property type="project" value="UniProtKB-UniRule"/>
</dbReference>
<comment type="cofactor">
    <cofactor evidence="3">
        <name>Mg(2+)</name>
        <dbReference type="ChEBI" id="CHEBI:18420"/>
    </cofactor>
</comment>
<dbReference type="NCBIfam" id="TIGR00521">
    <property type="entry name" value="coaBC_dfp"/>
    <property type="match status" value="1"/>
</dbReference>
<evidence type="ECO:0000256" key="1">
    <source>
        <dbReference type="ARBA" id="ARBA00022793"/>
    </source>
</evidence>
<keyword evidence="3" id="KW-0460">Magnesium</keyword>
<feature type="region of interest" description="Phosphopantothenate--cysteine ligase" evidence="3">
    <location>
        <begin position="189"/>
        <end position="397"/>
    </location>
</feature>